<evidence type="ECO:0000256" key="1">
    <source>
        <dbReference type="PROSITE-ProRule" id="PRU00330"/>
    </source>
</evidence>
<comment type="caution">
    <text evidence="3">The sequence shown here is derived from an EMBL/GenBank/DDBJ whole genome shotgun (WGS) entry which is preliminary data.</text>
</comment>
<dbReference type="Gene3D" id="1.20.1310.10">
    <property type="entry name" value="Cullin Repeats"/>
    <property type="match status" value="1"/>
</dbReference>
<dbReference type="Gene3D" id="1.10.10.10">
    <property type="entry name" value="Winged helix-like DNA-binding domain superfamily/Winged helix DNA-binding domain"/>
    <property type="match status" value="2"/>
</dbReference>
<dbReference type="SUPFAM" id="SSF74788">
    <property type="entry name" value="Cullin repeat-like"/>
    <property type="match status" value="2"/>
</dbReference>
<dbReference type="GO" id="GO:0006511">
    <property type="term" value="P:ubiquitin-dependent protein catabolic process"/>
    <property type="evidence" value="ECO:0007669"/>
    <property type="project" value="InterPro"/>
</dbReference>
<dbReference type="InterPro" id="IPR019559">
    <property type="entry name" value="Cullin_neddylation_domain"/>
</dbReference>
<proteinExistence type="inferred from homology"/>
<keyword evidence="4" id="KW-1185">Reference proteome</keyword>
<dbReference type="SMART" id="SM00182">
    <property type="entry name" value="CULLIN"/>
    <property type="match status" value="1"/>
</dbReference>
<dbReference type="InterPro" id="IPR045093">
    <property type="entry name" value="Cullin"/>
</dbReference>
<reference evidence="3" key="2">
    <citation type="submission" date="2023-05" db="EMBL/GenBank/DDBJ databases">
        <authorList>
            <consortium name="Lawrence Berkeley National Laboratory"/>
            <person name="Steindorff A."/>
            <person name="Hensen N."/>
            <person name="Bonometti L."/>
            <person name="Westerberg I."/>
            <person name="Brannstrom I.O."/>
            <person name="Guillou S."/>
            <person name="Cros-Aarteil S."/>
            <person name="Calhoun S."/>
            <person name="Haridas S."/>
            <person name="Kuo A."/>
            <person name="Mondo S."/>
            <person name="Pangilinan J."/>
            <person name="Riley R."/>
            <person name="Labutti K."/>
            <person name="Andreopoulos B."/>
            <person name="Lipzen A."/>
            <person name="Chen C."/>
            <person name="Yanf M."/>
            <person name="Daum C."/>
            <person name="Ng V."/>
            <person name="Clum A."/>
            <person name="Ohm R."/>
            <person name="Martin F."/>
            <person name="Silar P."/>
            <person name="Natvig D."/>
            <person name="Lalanne C."/>
            <person name="Gautier V."/>
            <person name="Ament-Velasquez S.L."/>
            <person name="Kruys A."/>
            <person name="Hutchinson M.I."/>
            <person name="Powell A.J."/>
            <person name="Barry K."/>
            <person name="Miller A.N."/>
            <person name="Grigoriev I.V."/>
            <person name="Debuchy R."/>
            <person name="Gladieux P."/>
            <person name="Thoren M.H."/>
            <person name="Johannesson H."/>
        </authorList>
    </citation>
    <scope>NUCLEOTIDE SEQUENCE</scope>
    <source>
        <strain evidence="3">PSN243</strain>
    </source>
</reference>
<evidence type="ECO:0000259" key="2">
    <source>
        <dbReference type="PROSITE" id="PS50069"/>
    </source>
</evidence>
<name>A0AAV9G6Z1_9PEZI</name>
<dbReference type="Pfam" id="PF26557">
    <property type="entry name" value="Cullin_AB"/>
    <property type="match status" value="1"/>
</dbReference>
<dbReference type="SMART" id="SM00884">
    <property type="entry name" value="Cullin_Nedd8"/>
    <property type="match status" value="1"/>
</dbReference>
<dbReference type="SUPFAM" id="SSF46785">
    <property type="entry name" value="Winged helix' DNA-binding domain"/>
    <property type="match status" value="1"/>
</dbReference>
<evidence type="ECO:0000313" key="3">
    <source>
        <dbReference type="EMBL" id="KAK4444130.1"/>
    </source>
</evidence>
<dbReference type="AlphaFoldDB" id="A0AAV9G6Z1"/>
<feature type="domain" description="Cullin family profile" evidence="2">
    <location>
        <begin position="694"/>
        <end position="910"/>
    </location>
</feature>
<evidence type="ECO:0000313" key="4">
    <source>
        <dbReference type="Proteomes" id="UP001321760"/>
    </source>
</evidence>
<sequence length="1032" mass="117699">MDSDSFPARDSRFSLSFFAFLQQCQTASTYPIRSSVLLDAIANNPKMPPVSLMRGGWVPPPFDTRIENCWNMIENCLAAVWRGDKTYKYEQVYTAIEDYRIAVENLNVFLVARRSERVAAGRVVDKQLHAFCYSLRSRFVDWLKERLARVGAELAGLSGLELVGDYAGQWLRLHSFAKCCSRALKAVDSALQREPAALPVYYLCIREWDTCVLVPLKTRIRTQTTRLLQRSLDDECRNLRGVAIFRTVITSIDEIGDLKTLRVTRSSTDADAFTIAPLPRTTLEWNDPMMNLWITAFITLFWHGLSERLEWGKRRLEEPQVTQAILSCLDAVATRRHEGDLTPYEYTQTYTAFEDYRLALVDLETLLGPAAGTAGAIRSYYYRSLYNLFEEWLKKHSEGVRAELARTEGELMGVYADQWTRYHRFAEHSSRALRAVDETFVMGQRYSEEGSRYSYWPLPVYYLCLLEWNTYHCLGDGGTLEGLGIFRTLVDSIDLKDLRLARSRIDHKTFILVPGQRSACDVSIINSWITIFTTNFANGLTGMEESKLEERVEMVARHVELYRAAAKTLFHLQICHHIRSVNSALLASMSRYKEGSGYWGVCPSKFMELLDRDDRATLAALYTILKEANLKLGNPKFGSAFRTFLLRKGSEAVSLVKRQELERPFQSDTEFQEIMDSVIHEIVNQNSVCFCDNDAPGFLYDAVDRMLSPRTVDVESSERQEDNMILIFTKLGNREAFVTRYTASFIRNFLCSETHTLSDKVNGFTVKLLKSESPDLNLLVEMMSKIKQAKDCHRKFDGTLDKMDTTFPSSFIALSQSCSWSLPTGSSPPSTFTVPPQLKAANKAFEKFYGTEHQARKLSWMWHICHGELTACQIVILLLFNQRDTLYMTDIHAKASLPLSVLEPLLRKFVDVGILQRRGRSFTVNAKFNSSDTTSGTLDLRTSGRVGANGRQSCAKADKKTRESQGLALQAAVVRVMKDLLQTTLIELSTQVVELLRPRFHPEPDSIKSCVERLIKTEYLAWVDEQYIEYLP</sequence>
<dbReference type="InterPro" id="IPR016159">
    <property type="entry name" value="Cullin_repeat-like_dom_sf"/>
</dbReference>
<gene>
    <name evidence="3" type="ORF">QBC34DRAFT_498518</name>
</gene>
<organism evidence="3 4">
    <name type="scientific">Podospora aff. communis PSN243</name>
    <dbReference type="NCBI Taxonomy" id="3040156"/>
    <lineage>
        <taxon>Eukaryota</taxon>
        <taxon>Fungi</taxon>
        <taxon>Dikarya</taxon>
        <taxon>Ascomycota</taxon>
        <taxon>Pezizomycotina</taxon>
        <taxon>Sordariomycetes</taxon>
        <taxon>Sordariomycetidae</taxon>
        <taxon>Sordariales</taxon>
        <taxon>Podosporaceae</taxon>
        <taxon>Podospora</taxon>
    </lineage>
</organism>
<reference evidence="3" key="1">
    <citation type="journal article" date="2023" name="Mol. Phylogenet. Evol.">
        <title>Genome-scale phylogeny and comparative genomics of the fungal order Sordariales.</title>
        <authorList>
            <person name="Hensen N."/>
            <person name="Bonometti L."/>
            <person name="Westerberg I."/>
            <person name="Brannstrom I.O."/>
            <person name="Guillou S."/>
            <person name="Cros-Aarteil S."/>
            <person name="Calhoun S."/>
            <person name="Haridas S."/>
            <person name="Kuo A."/>
            <person name="Mondo S."/>
            <person name="Pangilinan J."/>
            <person name="Riley R."/>
            <person name="LaButti K."/>
            <person name="Andreopoulos B."/>
            <person name="Lipzen A."/>
            <person name="Chen C."/>
            <person name="Yan M."/>
            <person name="Daum C."/>
            <person name="Ng V."/>
            <person name="Clum A."/>
            <person name="Steindorff A."/>
            <person name="Ohm R.A."/>
            <person name="Martin F."/>
            <person name="Silar P."/>
            <person name="Natvig D.O."/>
            <person name="Lalanne C."/>
            <person name="Gautier V."/>
            <person name="Ament-Velasquez S.L."/>
            <person name="Kruys A."/>
            <person name="Hutchinson M.I."/>
            <person name="Powell A.J."/>
            <person name="Barry K."/>
            <person name="Miller A.N."/>
            <person name="Grigoriev I.V."/>
            <person name="Debuchy R."/>
            <person name="Gladieux P."/>
            <person name="Hiltunen Thoren M."/>
            <person name="Johannesson H."/>
        </authorList>
    </citation>
    <scope>NUCLEOTIDE SEQUENCE</scope>
    <source>
        <strain evidence="3">PSN243</strain>
    </source>
</reference>
<dbReference type="InterPro" id="IPR059120">
    <property type="entry name" value="Cullin-like_AB"/>
</dbReference>
<accession>A0AAV9G6Z1</accession>
<dbReference type="PANTHER" id="PTHR11932">
    <property type="entry name" value="CULLIN"/>
    <property type="match status" value="1"/>
</dbReference>
<dbReference type="Gene3D" id="4.10.1030.10">
    <property type="entry name" value="Ring Box Chain A, domain 5"/>
    <property type="match status" value="1"/>
</dbReference>
<dbReference type="Pfam" id="PF10557">
    <property type="entry name" value="Cullin_Nedd8"/>
    <property type="match status" value="1"/>
</dbReference>
<dbReference type="InterPro" id="IPR036317">
    <property type="entry name" value="Cullin_homology_sf"/>
</dbReference>
<dbReference type="EMBL" id="MU865981">
    <property type="protein sequence ID" value="KAK4444130.1"/>
    <property type="molecule type" value="Genomic_DNA"/>
</dbReference>
<dbReference type="InterPro" id="IPR036388">
    <property type="entry name" value="WH-like_DNA-bd_sf"/>
</dbReference>
<dbReference type="InterPro" id="IPR036390">
    <property type="entry name" value="WH_DNA-bd_sf"/>
</dbReference>
<dbReference type="Proteomes" id="UP001321760">
    <property type="component" value="Unassembled WGS sequence"/>
</dbReference>
<dbReference type="InterPro" id="IPR016158">
    <property type="entry name" value="Cullin_homology"/>
</dbReference>
<dbReference type="GO" id="GO:0031625">
    <property type="term" value="F:ubiquitin protein ligase binding"/>
    <property type="evidence" value="ECO:0007669"/>
    <property type="project" value="InterPro"/>
</dbReference>
<comment type="similarity">
    <text evidence="1">Belongs to the cullin family.</text>
</comment>
<dbReference type="SUPFAM" id="SSF75632">
    <property type="entry name" value="Cullin homology domain"/>
    <property type="match status" value="1"/>
</dbReference>
<dbReference type="PROSITE" id="PS50069">
    <property type="entry name" value="CULLIN_2"/>
    <property type="match status" value="1"/>
</dbReference>
<protein>
    <submittedName>
        <fullName evidence="3">Cullin family-domain-containing protein</fullName>
    </submittedName>
</protein>